<dbReference type="Proteomes" id="UP000231553">
    <property type="component" value="Unassembled WGS sequence"/>
</dbReference>
<keyword evidence="2" id="KW-1185">Reference proteome</keyword>
<proteinExistence type="predicted"/>
<dbReference type="AlphaFoldDB" id="A0A2M8J399"/>
<name>A0A2M8J399_9RHOB</name>
<reference evidence="1 2" key="1">
    <citation type="journal article" date="2018" name="Int. J. Syst. Evol. Microbiol.">
        <title>Pseudooceanicola lipolyticus sp. nov., a marine alphaproteobacterium, reclassification of Oceanicola flagellatus as Pseudooceanicola flagellatus comb. nov. and emended description of the genus Pseudooceanicola.</title>
        <authorList>
            <person name="Huang M.-M."/>
            <person name="Guo L.-L."/>
            <person name="Wu Y.-H."/>
            <person name="Lai Q.-L."/>
            <person name="Shao Z.-Z."/>
            <person name="Wang C.-S."/>
            <person name="Wu M."/>
            <person name="Xu X.-W."/>
        </authorList>
    </citation>
    <scope>NUCLEOTIDE SEQUENCE [LARGE SCALE GENOMIC DNA]</scope>
    <source>
        <strain evidence="1 2">157</strain>
    </source>
</reference>
<dbReference type="OrthoDB" id="7548639at2"/>
<comment type="caution">
    <text evidence="1">The sequence shown here is derived from an EMBL/GenBank/DDBJ whole genome shotgun (WGS) entry which is preliminary data.</text>
</comment>
<evidence type="ECO:0000313" key="1">
    <source>
        <dbReference type="EMBL" id="PJE37256.1"/>
    </source>
</evidence>
<dbReference type="InterPro" id="IPR013324">
    <property type="entry name" value="RNA_pol_sigma_r3/r4-like"/>
</dbReference>
<accession>A0A2M8J399</accession>
<dbReference type="Gene3D" id="1.10.10.10">
    <property type="entry name" value="Winged helix-like DNA-binding domain superfamily/Winged helix DNA-binding domain"/>
    <property type="match status" value="1"/>
</dbReference>
<protein>
    <submittedName>
        <fullName evidence="1">Response regulator receiver protein</fullName>
    </submittedName>
</protein>
<gene>
    <name evidence="1" type="ORF">CVM52_07755</name>
</gene>
<sequence length="280" mass="32322">MSLSRAGNCGNSRAGVNLIIALRKQKQDKSRYRRPARIEALLHALKDLSRDELLARAQIRARDDAGYIPTECLVYFVRASRADNSDAWFERLYKILSARVLRALPTADAADGASRSLTRERIREKVYGRFVEMMAGDRQVYDERLDFFEIRFDMALKRLRQDAQRQAWRDENRFQPLSYEDDSGELSPEIEEAAGRANPLEGLEIDNEAFRLRLDAAIETLPPEQSRTIQMLMLGYQIHSEDPDVITICTALKKSPKTIWNYRDRAIKTLRRVLIEGDDQ</sequence>
<dbReference type="InterPro" id="IPR036388">
    <property type="entry name" value="WH-like_DNA-bd_sf"/>
</dbReference>
<organism evidence="1 2">
    <name type="scientific">Pseudooceanicola lipolyticus</name>
    <dbReference type="NCBI Taxonomy" id="2029104"/>
    <lineage>
        <taxon>Bacteria</taxon>
        <taxon>Pseudomonadati</taxon>
        <taxon>Pseudomonadota</taxon>
        <taxon>Alphaproteobacteria</taxon>
        <taxon>Rhodobacterales</taxon>
        <taxon>Paracoccaceae</taxon>
        <taxon>Pseudooceanicola</taxon>
    </lineage>
</organism>
<dbReference type="SUPFAM" id="SSF88659">
    <property type="entry name" value="Sigma3 and sigma4 domains of RNA polymerase sigma factors"/>
    <property type="match status" value="1"/>
</dbReference>
<dbReference type="EMBL" id="PGTB01000018">
    <property type="protein sequence ID" value="PJE37256.1"/>
    <property type="molecule type" value="Genomic_DNA"/>
</dbReference>
<evidence type="ECO:0000313" key="2">
    <source>
        <dbReference type="Proteomes" id="UP000231553"/>
    </source>
</evidence>